<dbReference type="AlphaFoldDB" id="A0A9P8WKM4"/>
<keyword evidence="3" id="KW-1185">Reference proteome</keyword>
<dbReference type="EMBL" id="JAGPYM010000001">
    <property type="protein sequence ID" value="KAH6900186.1"/>
    <property type="molecule type" value="Genomic_DNA"/>
</dbReference>
<dbReference type="Proteomes" id="UP000777438">
    <property type="component" value="Unassembled WGS sequence"/>
</dbReference>
<evidence type="ECO:0000313" key="2">
    <source>
        <dbReference type="EMBL" id="KAH6900186.1"/>
    </source>
</evidence>
<accession>A0A9P8WKM4</accession>
<organism evidence="2 3">
    <name type="scientific">Thelonectria olida</name>
    <dbReference type="NCBI Taxonomy" id="1576542"/>
    <lineage>
        <taxon>Eukaryota</taxon>
        <taxon>Fungi</taxon>
        <taxon>Dikarya</taxon>
        <taxon>Ascomycota</taxon>
        <taxon>Pezizomycotina</taxon>
        <taxon>Sordariomycetes</taxon>
        <taxon>Hypocreomycetidae</taxon>
        <taxon>Hypocreales</taxon>
        <taxon>Nectriaceae</taxon>
        <taxon>Thelonectria</taxon>
    </lineage>
</organism>
<protein>
    <submittedName>
        <fullName evidence="2">Uncharacterized protein</fullName>
    </submittedName>
</protein>
<evidence type="ECO:0000256" key="1">
    <source>
        <dbReference type="SAM" id="SignalP"/>
    </source>
</evidence>
<name>A0A9P8WKM4_9HYPO</name>
<evidence type="ECO:0000313" key="3">
    <source>
        <dbReference type="Proteomes" id="UP000777438"/>
    </source>
</evidence>
<feature type="chain" id="PRO_5040145692" evidence="1">
    <location>
        <begin position="23"/>
        <end position="120"/>
    </location>
</feature>
<reference evidence="2 3" key="1">
    <citation type="journal article" date="2021" name="Nat. Commun.">
        <title>Genetic determinants of endophytism in the Arabidopsis root mycobiome.</title>
        <authorList>
            <person name="Mesny F."/>
            <person name="Miyauchi S."/>
            <person name="Thiergart T."/>
            <person name="Pickel B."/>
            <person name="Atanasova L."/>
            <person name="Karlsson M."/>
            <person name="Huettel B."/>
            <person name="Barry K.W."/>
            <person name="Haridas S."/>
            <person name="Chen C."/>
            <person name="Bauer D."/>
            <person name="Andreopoulos W."/>
            <person name="Pangilinan J."/>
            <person name="LaButti K."/>
            <person name="Riley R."/>
            <person name="Lipzen A."/>
            <person name="Clum A."/>
            <person name="Drula E."/>
            <person name="Henrissat B."/>
            <person name="Kohler A."/>
            <person name="Grigoriev I.V."/>
            <person name="Martin F.M."/>
            <person name="Hacquard S."/>
        </authorList>
    </citation>
    <scope>NUCLEOTIDE SEQUENCE [LARGE SCALE GENOMIC DNA]</scope>
    <source>
        <strain evidence="2 3">MPI-CAGE-CH-0241</strain>
    </source>
</reference>
<gene>
    <name evidence="2" type="ORF">B0T10DRAFT_469854</name>
</gene>
<keyword evidence="1" id="KW-0732">Signal</keyword>
<feature type="signal peptide" evidence="1">
    <location>
        <begin position="1"/>
        <end position="22"/>
    </location>
</feature>
<comment type="caution">
    <text evidence="2">The sequence shown here is derived from an EMBL/GenBank/DDBJ whole genome shotgun (WGS) entry which is preliminary data.</text>
</comment>
<sequence length="120" mass="13265">MRRENSLMAAFLLALSVYGLRGARDRTPTTQTTTVSQMSVHSLHSNPLYQLALTLFKIFDAKLEEIELTQMRLEAISIGSHAQSELASGSLSYIRGGYNGRIFDSTRTSSFSVVMTTNSI</sequence>
<proteinExistence type="predicted"/>